<dbReference type="Proteomes" id="UP001153076">
    <property type="component" value="Unassembled WGS sequence"/>
</dbReference>
<sequence length="280" mass="31635">MMFLMIRETKPLTKKYCPLSSIKKLMAGVIVKLFSDAFTLVYKGLNNISHSSHPNASGSHFPTHSLYAWLTKNFDINKLDGKASEAQELIGSAKGFHRYSSIIDQPRETLTEEGKLLRTNFAYFVSICSSLSLTAVKTTLSWRITTLIDSGLPTNLYFNNLSDPETMLYFHHVLTHCGTESQLLLLSDLIDTNISKDEGIHVFMSKMKIIHFGKPLEPFIPTTKDDSSHVKIPGVDVIIPTTHIPEIPFKALLYQHSQQMRLKIISNLLLLRYVHKSLSL</sequence>
<proteinExistence type="predicted"/>
<name>A0A9Q1JX35_9CARY</name>
<comment type="caution">
    <text evidence="1">The sequence shown here is derived from an EMBL/GenBank/DDBJ whole genome shotgun (WGS) entry which is preliminary data.</text>
</comment>
<evidence type="ECO:0000313" key="2">
    <source>
        <dbReference type="Proteomes" id="UP001153076"/>
    </source>
</evidence>
<gene>
    <name evidence="1" type="ORF">Cgig2_021272</name>
</gene>
<dbReference type="EMBL" id="JAKOGI010000572">
    <property type="protein sequence ID" value="KAJ8432941.1"/>
    <property type="molecule type" value="Genomic_DNA"/>
</dbReference>
<evidence type="ECO:0000313" key="1">
    <source>
        <dbReference type="EMBL" id="KAJ8432941.1"/>
    </source>
</evidence>
<reference evidence="1" key="1">
    <citation type="submission" date="2022-04" db="EMBL/GenBank/DDBJ databases">
        <title>Carnegiea gigantea Genome sequencing and assembly v2.</title>
        <authorList>
            <person name="Copetti D."/>
            <person name="Sanderson M.J."/>
            <person name="Burquez A."/>
            <person name="Wojciechowski M.F."/>
        </authorList>
    </citation>
    <scope>NUCLEOTIDE SEQUENCE</scope>
    <source>
        <strain evidence="1">SGP5-SGP5p</strain>
        <tissue evidence="1">Aerial part</tissue>
    </source>
</reference>
<protein>
    <submittedName>
        <fullName evidence="1">Uncharacterized protein</fullName>
    </submittedName>
</protein>
<accession>A0A9Q1JX35</accession>
<dbReference type="AlphaFoldDB" id="A0A9Q1JX35"/>
<organism evidence="1 2">
    <name type="scientific">Carnegiea gigantea</name>
    <dbReference type="NCBI Taxonomy" id="171969"/>
    <lineage>
        <taxon>Eukaryota</taxon>
        <taxon>Viridiplantae</taxon>
        <taxon>Streptophyta</taxon>
        <taxon>Embryophyta</taxon>
        <taxon>Tracheophyta</taxon>
        <taxon>Spermatophyta</taxon>
        <taxon>Magnoliopsida</taxon>
        <taxon>eudicotyledons</taxon>
        <taxon>Gunneridae</taxon>
        <taxon>Pentapetalae</taxon>
        <taxon>Caryophyllales</taxon>
        <taxon>Cactineae</taxon>
        <taxon>Cactaceae</taxon>
        <taxon>Cactoideae</taxon>
        <taxon>Echinocereeae</taxon>
        <taxon>Carnegiea</taxon>
    </lineage>
</organism>
<keyword evidence="2" id="KW-1185">Reference proteome</keyword>